<evidence type="ECO:0000259" key="6">
    <source>
        <dbReference type="PROSITE" id="PS51352"/>
    </source>
</evidence>
<dbReference type="EMBL" id="JBHRTO010000002">
    <property type="protein sequence ID" value="MFC3183014.1"/>
    <property type="molecule type" value="Genomic_DNA"/>
</dbReference>
<dbReference type="PANTHER" id="PTHR11592:SF78">
    <property type="entry name" value="GLUTATHIONE PEROXIDASE"/>
    <property type="match status" value="1"/>
</dbReference>
<dbReference type="GO" id="GO:0004601">
    <property type="term" value="F:peroxidase activity"/>
    <property type="evidence" value="ECO:0007669"/>
    <property type="project" value="UniProtKB-KW"/>
</dbReference>
<dbReference type="InterPro" id="IPR036249">
    <property type="entry name" value="Thioredoxin-like_sf"/>
</dbReference>
<dbReference type="PROSITE" id="PS00460">
    <property type="entry name" value="GLUTATHIONE_PEROXID_1"/>
    <property type="match status" value="1"/>
</dbReference>
<feature type="domain" description="Thioredoxin" evidence="6">
    <location>
        <begin position="25"/>
        <end position="181"/>
    </location>
</feature>
<organism evidence="7 8">
    <name type="scientific">Cypionkella sinensis</name>
    <dbReference type="NCBI Taxonomy" id="1756043"/>
    <lineage>
        <taxon>Bacteria</taxon>
        <taxon>Pseudomonadati</taxon>
        <taxon>Pseudomonadota</taxon>
        <taxon>Alphaproteobacteria</taxon>
        <taxon>Rhodobacterales</taxon>
        <taxon>Paracoccaceae</taxon>
        <taxon>Cypionkella</taxon>
    </lineage>
</organism>
<dbReference type="InterPro" id="IPR029759">
    <property type="entry name" value="GPX_AS"/>
</dbReference>
<feature type="chain" id="PRO_5047145426" description="Glutathione peroxidase" evidence="5">
    <location>
        <begin position="28"/>
        <end position="184"/>
    </location>
</feature>
<evidence type="ECO:0000313" key="7">
    <source>
        <dbReference type="EMBL" id="MFC3183014.1"/>
    </source>
</evidence>
<gene>
    <name evidence="7" type="ORF">ACFOGH_18595</name>
</gene>
<dbReference type="RefSeq" id="WP_380074669.1">
    <property type="nucleotide sequence ID" value="NZ_JBHRTO010000002.1"/>
</dbReference>
<comment type="similarity">
    <text evidence="1 4">Belongs to the glutathione peroxidase family.</text>
</comment>
<comment type="caution">
    <text evidence="7">The sequence shown here is derived from an EMBL/GenBank/DDBJ whole genome shotgun (WGS) entry which is preliminary data.</text>
</comment>
<reference evidence="8" key="1">
    <citation type="journal article" date="2019" name="Int. J. Syst. Evol. Microbiol.">
        <title>The Global Catalogue of Microorganisms (GCM) 10K type strain sequencing project: providing services to taxonomists for standard genome sequencing and annotation.</title>
        <authorList>
            <consortium name="The Broad Institute Genomics Platform"/>
            <consortium name="The Broad Institute Genome Sequencing Center for Infectious Disease"/>
            <person name="Wu L."/>
            <person name="Ma J."/>
        </authorList>
    </citation>
    <scope>NUCLEOTIDE SEQUENCE [LARGE SCALE GENOMIC DNA]</scope>
    <source>
        <strain evidence="8">KCTC 52039</strain>
    </source>
</reference>
<proteinExistence type="inferred from homology"/>
<dbReference type="Proteomes" id="UP001595547">
    <property type="component" value="Unassembled WGS sequence"/>
</dbReference>
<evidence type="ECO:0000256" key="5">
    <source>
        <dbReference type="SAM" id="SignalP"/>
    </source>
</evidence>
<keyword evidence="3 4" id="KW-0560">Oxidoreductase</keyword>
<protein>
    <recommendedName>
        <fullName evidence="4">Glutathione peroxidase</fullName>
    </recommendedName>
</protein>
<keyword evidence="8" id="KW-1185">Reference proteome</keyword>
<dbReference type="PROSITE" id="PS51355">
    <property type="entry name" value="GLUTATHIONE_PEROXID_3"/>
    <property type="match status" value="1"/>
</dbReference>
<sequence>MIPHRTPALLAAALFLSQTGAIPMAEAADPAPSFTFTSIDGGTYDTAQWRGKPVLVVNTASMCGYTPQYTDLQALSDHYGDKAVVLAVPSDDFNQELSSDAEVKEFCELNYSLTLPMTTIAHVAKGSVDPFYAWVKDSQGFVPGWNFNKVLIGPDGNFVKGWGSNAKPMGAVKDAMDALLAGKS</sequence>
<dbReference type="Pfam" id="PF00255">
    <property type="entry name" value="GSHPx"/>
    <property type="match status" value="1"/>
</dbReference>
<evidence type="ECO:0000256" key="4">
    <source>
        <dbReference type="RuleBase" id="RU000499"/>
    </source>
</evidence>
<feature type="signal peptide" evidence="5">
    <location>
        <begin position="1"/>
        <end position="27"/>
    </location>
</feature>
<name>A0ABV7J6R8_9RHOB</name>
<accession>A0ABV7J6R8</accession>
<dbReference type="PIRSF" id="PIRSF000303">
    <property type="entry name" value="Glutathion_perox"/>
    <property type="match status" value="1"/>
</dbReference>
<evidence type="ECO:0000256" key="3">
    <source>
        <dbReference type="ARBA" id="ARBA00023002"/>
    </source>
</evidence>
<evidence type="ECO:0000256" key="1">
    <source>
        <dbReference type="ARBA" id="ARBA00006926"/>
    </source>
</evidence>
<dbReference type="InterPro" id="IPR013766">
    <property type="entry name" value="Thioredoxin_domain"/>
</dbReference>
<keyword evidence="2 4" id="KW-0575">Peroxidase</keyword>
<dbReference type="PRINTS" id="PR01011">
    <property type="entry name" value="GLUTPROXDASE"/>
</dbReference>
<dbReference type="InterPro" id="IPR000889">
    <property type="entry name" value="Glutathione_peroxidase"/>
</dbReference>
<dbReference type="SUPFAM" id="SSF52833">
    <property type="entry name" value="Thioredoxin-like"/>
    <property type="match status" value="1"/>
</dbReference>
<evidence type="ECO:0000313" key="8">
    <source>
        <dbReference type="Proteomes" id="UP001595547"/>
    </source>
</evidence>
<dbReference type="CDD" id="cd00340">
    <property type="entry name" value="GSH_Peroxidase"/>
    <property type="match status" value="1"/>
</dbReference>
<evidence type="ECO:0000256" key="2">
    <source>
        <dbReference type="ARBA" id="ARBA00022559"/>
    </source>
</evidence>
<keyword evidence="5" id="KW-0732">Signal</keyword>
<dbReference type="PROSITE" id="PS51352">
    <property type="entry name" value="THIOREDOXIN_2"/>
    <property type="match status" value="1"/>
</dbReference>
<dbReference type="Gene3D" id="3.40.30.10">
    <property type="entry name" value="Glutaredoxin"/>
    <property type="match status" value="1"/>
</dbReference>
<dbReference type="PANTHER" id="PTHR11592">
    <property type="entry name" value="GLUTATHIONE PEROXIDASE"/>
    <property type="match status" value="1"/>
</dbReference>